<dbReference type="AlphaFoldDB" id="A0A5E4MBV8"/>
<dbReference type="GO" id="GO:0042826">
    <property type="term" value="F:histone deacetylase binding"/>
    <property type="evidence" value="ECO:0007669"/>
    <property type="project" value="TreeGrafter"/>
</dbReference>
<evidence type="ECO:0000256" key="3">
    <source>
        <dbReference type="ARBA" id="ARBA00022691"/>
    </source>
</evidence>
<dbReference type="Proteomes" id="UP000325440">
    <property type="component" value="Unassembled WGS sequence"/>
</dbReference>
<dbReference type="SUPFAM" id="SSF48452">
    <property type="entry name" value="TPR-like"/>
    <property type="match status" value="1"/>
</dbReference>
<dbReference type="GO" id="GO:0008270">
    <property type="term" value="F:zinc ion binding"/>
    <property type="evidence" value="ECO:0007669"/>
    <property type="project" value="UniProtKB-KW"/>
</dbReference>
<keyword evidence="2" id="KW-0808">Transferase</keyword>
<proteinExistence type="predicted"/>
<keyword evidence="9" id="KW-1185">Reference proteome</keyword>
<dbReference type="InterPro" id="IPR052097">
    <property type="entry name" value="SET-MYND_domain_protein"/>
</dbReference>
<name>A0A5E4MBV8_9HEMI</name>
<dbReference type="OrthoDB" id="1028014at2759"/>
<evidence type="ECO:0000256" key="4">
    <source>
        <dbReference type="ARBA" id="ARBA00022723"/>
    </source>
</evidence>
<dbReference type="InterPro" id="IPR046341">
    <property type="entry name" value="SET_dom_sf"/>
</dbReference>
<evidence type="ECO:0000256" key="6">
    <source>
        <dbReference type="ARBA" id="ARBA00022833"/>
    </source>
</evidence>
<dbReference type="CDD" id="cd10536">
    <property type="entry name" value="SET_SMYD4"/>
    <property type="match status" value="1"/>
</dbReference>
<dbReference type="Gene3D" id="2.170.270.10">
    <property type="entry name" value="SET domain"/>
    <property type="match status" value="1"/>
</dbReference>
<dbReference type="EMBL" id="CABPRJ010000495">
    <property type="protein sequence ID" value="VVC29601.1"/>
    <property type="molecule type" value="Genomic_DNA"/>
</dbReference>
<reference evidence="8 9" key="1">
    <citation type="submission" date="2019-08" db="EMBL/GenBank/DDBJ databases">
        <authorList>
            <person name="Alioto T."/>
            <person name="Alioto T."/>
            <person name="Gomez Garrido J."/>
        </authorList>
    </citation>
    <scope>NUCLEOTIDE SEQUENCE [LARGE SCALE GENOMIC DNA]</scope>
</reference>
<dbReference type="Gene3D" id="6.10.140.2220">
    <property type="match status" value="1"/>
</dbReference>
<gene>
    <name evidence="8" type="ORF">CINCED_3A023802</name>
</gene>
<dbReference type="Gene3D" id="1.10.220.160">
    <property type="match status" value="1"/>
</dbReference>
<keyword evidence="6" id="KW-0862">Zinc</keyword>
<dbReference type="SMART" id="SM00028">
    <property type="entry name" value="TPR"/>
    <property type="match status" value="3"/>
</dbReference>
<protein>
    <submittedName>
        <fullName evidence="8">Tetratricopeptide repeat,Tetratricopeptide repeat-containing domain,Tetratricopeptide-like helical</fullName>
    </submittedName>
</protein>
<evidence type="ECO:0000256" key="5">
    <source>
        <dbReference type="ARBA" id="ARBA00022771"/>
    </source>
</evidence>
<evidence type="ECO:0000256" key="2">
    <source>
        <dbReference type="ARBA" id="ARBA00022679"/>
    </source>
</evidence>
<dbReference type="PANTHER" id="PTHR46165:SF7">
    <property type="entry name" value="SET AND MYND DOMAIN-CONTAINING PROTEIN 4"/>
    <property type="match status" value="1"/>
</dbReference>
<keyword evidence="1" id="KW-0489">Methyltransferase</keyword>
<dbReference type="Pfam" id="PF01753">
    <property type="entry name" value="zf-MYND"/>
    <property type="match status" value="1"/>
</dbReference>
<evidence type="ECO:0000256" key="1">
    <source>
        <dbReference type="ARBA" id="ARBA00022603"/>
    </source>
</evidence>
<evidence type="ECO:0000259" key="7">
    <source>
        <dbReference type="Pfam" id="PF01753"/>
    </source>
</evidence>
<dbReference type="GO" id="GO:0005634">
    <property type="term" value="C:nucleus"/>
    <property type="evidence" value="ECO:0007669"/>
    <property type="project" value="TreeGrafter"/>
</dbReference>
<dbReference type="GO" id="GO:0032259">
    <property type="term" value="P:methylation"/>
    <property type="evidence" value="ECO:0007669"/>
    <property type="project" value="UniProtKB-KW"/>
</dbReference>
<evidence type="ECO:0000313" key="8">
    <source>
        <dbReference type="EMBL" id="VVC29601.1"/>
    </source>
</evidence>
<sequence>MMNEPASQGNEHFSIQHERFRNTLNASDLDEFSNLPDDNRRIHFVYKRLYANLGDPGAGDDEGNSKNGDKALEMKKTGTVYFQKSDYRNAVNWYSLALLNCPQTEDWLIQLSIIYANRSACLYRLEDYDRSISDIQRALDNGYPKNLRYKVYDRRARCFLATKQLKSALESFKATIEALDDSGLSLDERRKRQLDMQVMLTMMAKDKNLKNEPKAGDEPTAGLYGRPNDAYPAASDAVSIEYAEAEGRHAVASRDVPVGSVLLVERAYASVLLREYCHTHCTDCFAKLVAPVPCPGCNRVAFCGDRCKRVALKSYHAIECPLLPTLFATGVSITCLIALRIITQQPLRYFVDLQPKLNHMQTPCGKREPEKYVNLYNLVTHRRLRSVQDILHRTHVAAFYLYCLKKTNYFAGCGGDIELLTDDQLFIGSLLLHHLLLIQFNAFEVSELRLRRAADNENQETVFIGGSVYPTLALLNHSCDPCVVRYHRGTSVIVQNIRDLCVGEAITENYGPMFMFQPKKDRQETLKTRYWFECNCIACCQDWPTWEQMKVNTSLRIRCKNCKNAITVTTESMEFIAHCRVCLKTTNLMATLKVLQDTEKKYKAAKGLMDKHNYKKALKEFMALLSLLHKHLVPPFRDYHLCQQAIRECILSFGNKS</sequence>
<evidence type="ECO:0000313" key="9">
    <source>
        <dbReference type="Proteomes" id="UP000325440"/>
    </source>
</evidence>
<dbReference type="InterPro" id="IPR019734">
    <property type="entry name" value="TPR_rpt"/>
</dbReference>
<keyword evidence="3" id="KW-0949">S-adenosyl-L-methionine</keyword>
<dbReference type="Gene3D" id="1.25.40.10">
    <property type="entry name" value="Tetratricopeptide repeat domain"/>
    <property type="match status" value="1"/>
</dbReference>
<keyword evidence="4" id="KW-0479">Metal-binding</keyword>
<dbReference type="InterPro" id="IPR002893">
    <property type="entry name" value="Znf_MYND"/>
</dbReference>
<dbReference type="PANTHER" id="PTHR46165">
    <property type="entry name" value="SET AND MYND DOMAIN-CONTAINING PROTEIN 4"/>
    <property type="match status" value="1"/>
</dbReference>
<dbReference type="GO" id="GO:0005737">
    <property type="term" value="C:cytoplasm"/>
    <property type="evidence" value="ECO:0007669"/>
    <property type="project" value="TreeGrafter"/>
</dbReference>
<accession>A0A5E4MBV8</accession>
<dbReference type="InterPro" id="IPR044421">
    <property type="entry name" value="SMYD4_SET"/>
</dbReference>
<feature type="domain" description="MYND-type" evidence="7">
    <location>
        <begin position="281"/>
        <end position="320"/>
    </location>
</feature>
<dbReference type="SUPFAM" id="SSF82199">
    <property type="entry name" value="SET domain"/>
    <property type="match status" value="1"/>
</dbReference>
<dbReference type="InterPro" id="IPR011990">
    <property type="entry name" value="TPR-like_helical_dom_sf"/>
</dbReference>
<organism evidence="8 9">
    <name type="scientific">Cinara cedri</name>
    <dbReference type="NCBI Taxonomy" id="506608"/>
    <lineage>
        <taxon>Eukaryota</taxon>
        <taxon>Metazoa</taxon>
        <taxon>Ecdysozoa</taxon>
        <taxon>Arthropoda</taxon>
        <taxon>Hexapoda</taxon>
        <taxon>Insecta</taxon>
        <taxon>Pterygota</taxon>
        <taxon>Neoptera</taxon>
        <taxon>Paraneoptera</taxon>
        <taxon>Hemiptera</taxon>
        <taxon>Sternorrhyncha</taxon>
        <taxon>Aphidomorpha</taxon>
        <taxon>Aphidoidea</taxon>
        <taxon>Aphididae</taxon>
        <taxon>Lachninae</taxon>
        <taxon>Cinara</taxon>
    </lineage>
</organism>
<dbReference type="GO" id="GO:0008168">
    <property type="term" value="F:methyltransferase activity"/>
    <property type="evidence" value="ECO:0007669"/>
    <property type="project" value="UniProtKB-KW"/>
</dbReference>
<dbReference type="SUPFAM" id="SSF144232">
    <property type="entry name" value="HIT/MYND zinc finger-like"/>
    <property type="match status" value="1"/>
</dbReference>
<keyword evidence="5" id="KW-0863">Zinc-finger</keyword>